<dbReference type="OrthoDB" id="27226at2759"/>
<protein>
    <recommendedName>
        <fullName evidence="4">phosphoserine phosphatase</fullName>
        <ecNumber evidence="4">3.1.3.3</ecNumber>
    </recommendedName>
    <alternativeName>
        <fullName evidence="10">O-phosphoserine phosphohydrolase</fullName>
    </alternativeName>
</protein>
<comment type="similarity">
    <text evidence="3">Belongs to the HAD-like hydrolase superfamily. SerB family.</text>
</comment>
<dbReference type="GO" id="GO:0036424">
    <property type="term" value="F:L-phosphoserine phosphatase activity"/>
    <property type="evidence" value="ECO:0007669"/>
    <property type="project" value="InterPro"/>
</dbReference>
<evidence type="ECO:0000256" key="6">
    <source>
        <dbReference type="ARBA" id="ARBA00022723"/>
    </source>
</evidence>
<dbReference type="PANTHER" id="PTHR43344:SF2">
    <property type="entry name" value="PHOSPHOSERINE PHOSPHATASE"/>
    <property type="match status" value="1"/>
</dbReference>
<evidence type="ECO:0000313" key="13">
    <source>
        <dbReference type="Proteomes" id="UP000013776"/>
    </source>
</evidence>
<evidence type="ECO:0000256" key="10">
    <source>
        <dbReference type="ARBA" id="ARBA00031693"/>
    </source>
</evidence>
<comment type="pathway">
    <text evidence="2">Amino-acid biosynthesis; L-serine biosynthesis; L-serine from 3-phospho-D-glycerate: step 3/3.</text>
</comment>
<accession>R4XB22</accession>
<comment type="caution">
    <text evidence="12">The sequence shown here is derived from an EMBL/GenBank/DDBJ whole genome shotgun (WGS) entry which is preliminary data.</text>
</comment>
<evidence type="ECO:0000256" key="5">
    <source>
        <dbReference type="ARBA" id="ARBA00022605"/>
    </source>
</evidence>
<evidence type="ECO:0000313" key="12">
    <source>
        <dbReference type="EMBL" id="CCG82785.1"/>
    </source>
</evidence>
<dbReference type="Gene3D" id="3.40.50.1000">
    <property type="entry name" value="HAD superfamily/HAD-like"/>
    <property type="match status" value="1"/>
</dbReference>
<keyword evidence="7" id="KW-0378">Hydrolase</keyword>
<dbReference type="SUPFAM" id="SSF56784">
    <property type="entry name" value="HAD-like"/>
    <property type="match status" value="1"/>
</dbReference>
<organism evidence="12 13">
    <name type="scientific">Taphrina deformans (strain PYCC 5710 / ATCC 11124 / CBS 356.35 / IMI 108563 / JCM 9778 / NBRC 8474)</name>
    <name type="common">Peach leaf curl fungus</name>
    <name type="synonym">Lalaria deformans</name>
    <dbReference type="NCBI Taxonomy" id="1097556"/>
    <lineage>
        <taxon>Eukaryota</taxon>
        <taxon>Fungi</taxon>
        <taxon>Dikarya</taxon>
        <taxon>Ascomycota</taxon>
        <taxon>Taphrinomycotina</taxon>
        <taxon>Taphrinomycetes</taxon>
        <taxon>Taphrinales</taxon>
        <taxon>Taphrinaceae</taxon>
        <taxon>Taphrina</taxon>
    </lineage>
</organism>
<dbReference type="GO" id="GO:0006564">
    <property type="term" value="P:L-serine biosynthetic process"/>
    <property type="evidence" value="ECO:0007669"/>
    <property type="project" value="UniProtKB-KW"/>
</dbReference>
<keyword evidence="5" id="KW-0028">Amino-acid biosynthesis</keyword>
<evidence type="ECO:0000256" key="1">
    <source>
        <dbReference type="ARBA" id="ARBA00001946"/>
    </source>
</evidence>
<dbReference type="AlphaFoldDB" id="R4XB22"/>
<dbReference type="InterPro" id="IPR004469">
    <property type="entry name" value="PSP"/>
</dbReference>
<dbReference type="UniPathway" id="UPA00135">
    <property type="reaction ID" value="UER00198"/>
</dbReference>
<dbReference type="VEuPathDB" id="FungiDB:TAPDE_002936"/>
<keyword evidence="6" id="KW-0479">Metal-binding</keyword>
<dbReference type="PANTHER" id="PTHR43344">
    <property type="entry name" value="PHOSPHOSERINE PHOSPHATASE"/>
    <property type="match status" value="1"/>
</dbReference>
<reference evidence="12 13" key="1">
    <citation type="journal article" date="2013" name="MBio">
        <title>Genome sequencing of the plant pathogen Taphrina deformans, the causal agent of peach leaf curl.</title>
        <authorList>
            <person name="Cisse O.H."/>
            <person name="Almeida J.M.G.C.F."/>
            <person name="Fonseca A."/>
            <person name="Kumar A.A."/>
            <person name="Salojaervi J."/>
            <person name="Overmyer K."/>
            <person name="Hauser P.M."/>
            <person name="Pagni M."/>
        </authorList>
    </citation>
    <scope>NUCLEOTIDE SEQUENCE [LARGE SCALE GENOMIC DNA]</scope>
    <source>
        <strain evidence="13">PYCC 5710 / ATCC 11124 / CBS 356.35 / IMI 108563 / JCM 9778 / NBRC 8474</strain>
    </source>
</reference>
<dbReference type="GO" id="GO:0000287">
    <property type="term" value="F:magnesium ion binding"/>
    <property type="evidence" value="ECO:0007669"/>
    <property type="project" value="TreeGrafter"/>
</dbReference>
<dbReference type="SFLD" id="SFLDG01137">
    <property type="entry name" value="C1.6.1:_Phosphoserine_Phosphat"/>
    <property type="match status" value="1"/>
</dbReference>
<sequence length="291" mass="32374">MKSWNKPGKMYAVTSILRNDRIVQTKFCDETPSFLAPLISQYRTDCPPSHEQIMSLPDEDLIVRKDDCWRHYPRLVVFDMDSTLIEQECIDLLASYAGVEDEVSNITKRAMNGELDFTASLAARVALLRGLPDDVFDKVKERITFAPGARELCRALKRMGCQLAVISGGFVPLATYVQKELGLDYMYSNNLEVHAGKLTGVTYGPVVNAEMKKELLLKLQSEIGCRIEQVVAVGDGANDLPMLNIAGLGVAIHAKEKVQREAPARIRHGQLDAILYLFGLSSGKVLELCRQ</sequence>
<dbReference type="SFLD" id="SFLDG01136">
    <property type="entry name" value="C1.6:_Phosphoserine_Phosphatas"/>
    <property type="match status" value="1"/>
</dbReference>
<dbReference type="EMBL" id="CAHR02000101">
    <property type="protein sequence ID" value="CCG82785.1"/>
    <property type="molecule type" value="Genomic_DNA"/>
</dbReference>
<keyword evidence="8" id="KW-0460">Magnesium</keyword>
<evidence type="ECO:0000256" key="8">
    <source>
        <dbReference type="ARBA" id="ARBA00022842"/>
    </source>
</evidence>
<dbReference type="GO" id="GO:0005737">
    <property type="term" value="C:cytoplasm"/>
    <property type="evidence" value="ECO:0007669"/>
    <property type="project" value="TreeGrafter"/>
</dbReference>
<dbReference type="NCBIfam" id="TIGR00338">
    <property type="entry name" value="serB"/>
    <property type="match status" value="1"/>
</dbReference>
<comment type="cofactor">
    <cofactor evidence="1">
        <name>Mg(2+)</name>
        <dbReference type="ChEBI" id="CHEBI:18420"/>
    </cofactor>
</comment>
<dbReference type="Proteomes" id="UP000013776">
    <property type="component" value="Unassembled WGS sequence"/>
</dbReference>
<dbReference type="CDD" id="cd07500">
    <property type="entry name" value="HAD_PSP"/>
    <property type="match status" value="1"/>
</dbReference>
<evidence type="ECO:0000256" key="11">
    <source>
        <dbReference type="PIRSR" id="PIRSR604469-1"/>
    </source>
</evidence>
<keyword evidence="13" id="KW-1185">Reference proteome</keyword>
<dbReference type="NCBIfam" id="TIGR01488">
    <property type="entry name" value="HAD-SF-IB"/>
    <property type="match status" value="1"/>
</dbReference>
<dbReference type="eggNOG" id="KOG1615">
    <property type="taxonomic scope" value="Eukaryota"/>
</dbReference>
<feature type="active site" description="Proton donor" evidence="11">
    <location>
        <position position="81"/>
    </location>
</feature>
<dbReference type="InterPro" id="IPR036412">
    <property type="entry name" value="HAD-like_sf"/>
</dbReference>
<feature type="active site" description="Nucleophile" evidence="11">
    <location>
        <position position="79"/>
    </location>
</feature>
<gene>
    <name evidence="12" type="ORF">TAPDE_002936</name>
</gene>
<keyword evidence="9" id="KW-0718">Serine biosynthesis</keyword>
<proteinExistence type="inferred from homology"/>
<evidence type="ECO:0000256" key="7">
    <source>
        <dbReference type="ARBA" id="ARBA00022801"/>
    </source>
</evidence>
<dbReference type="Pfam" id="PF00702">
    <property type="entry name" value="Hydrolase"/>
    <property type="match status" value="1"/>
</dbReference>
<dbReference type="SFLD" id="SFLDF00029">
    <property type="entry name" value="phosphoserine_phosphatase"/>
    <property type="match status" value="1"/>
</dbReference>
<dbReference type="EC" id="3.1.3.3" evidence="4"/>
<evidence type="ECO:0000256" key="3">
    <source>
        <dbReference type="ARBA" id="ARBA00009184"/>
    </source>
</evidence>
<evidence type="ECO:0000256" key="9">
    <source>
        <dbReference type="ARBA" id="ARBA00023299"/>
    </source>
</evidence>
<dbReference type="STRING" id="1097556.R4XB22"/>
<name>R4XB22_TAPDE</name>
<dbReference type="InterPro" id="IPR050582">
    <property type="entry name" value="HAD-like_SerB"/>
</dbReference>
<dbReference type="InterPro" id="IPR023214">
    <property type="entry name" value="HAD_sf"/>
</dbReference>
<evidence type="ECO:0000256" key="4">
    <source>
        <dbReference type="ARBA" id="ARBA00012640"/>
    </source>
</evidence>
<evidence type="ECO:0000256" key="2">
    <source>
        <dbReference type="ARBA" id="ARBA00005135"/>
    </source>
</evidence>
<dbReference type="SFLD" id="SFLDS00003">
    <property type="entry name" value="Haloacid_Dehalogenase"/>
    <property type="match status" value="1"/>
</dbReference>